<feature type="signal peptide" evidence="1">
    <location>
        <begin position="1"/>
        <end position="21"/>
    </location>
</feature>
<sequence length="144" mass="15945">MQRHLRLLFAFLFIFLQLSFADCADCKNAMGEVYYGPDDFYTSTYEEYSYTIDPVSSSILESQSQRNKTAEIPTVTLASSSLIYETPSVTPEAGEPYSTTIYGMTPISLPPMVSETEAASIGSSLMRRPMRAVGCAGVLAVWMY</sequence>
<organism evidence="2 3">
    <name type="scientific">Thelonectria olida</name>
    <dbReference type="NCBI Taxonomy" id="1576542"/>
    <lineage>
        <taxon>Eukaryota</taxon>
        <taxon>Fungi</taxon>
        <taxon>Dikarya</taxon>
        <taxon>Ascomycota</taxon>
        <taxon>Pezizomycotina</taxon>
        <taxon>Sordariomycetes</taxon>
        <taxon>Hypocreomycetidae</taxon>
        <taxon>Hypocreales</taxon>
        <taxon>Nectriaceae</taxon>
        <taxon>Thelonectria</taxon>
    </lineage>
</organism>
<gene>
    <name evidence="2" type="ORF">B0T10DRAFT_575368</name>
</gene>
<reference evidence="2 3" key="1">
    <citation type="journal article" date="2021" name="Nat. Commun.">
        <title>Genetic determinants of endophytism in the Arabidopsis root mycobiome.</title>
        <authorList>
            <person name="Mesny F."/>
            <person name="Miyauchi S."/>
            <person name="Thiergart T."/>
            <person name="Pickel B."/>
            <person name="Atanasova L."/>
            <person name="Karlsson M."/>
            <person name="Huettel B."/>
            <person name="Barry K.W."/>
            <person name="Haridas S."/>
            <person name="Chen C."/>
            <person name="Bauer D."/>
            <person name="Andreopoulos W."/>
            <person name="Pangilinan J."/>
            <person name="LaButti K."/>
            <person name="Riley R."/>
            <person name="Lipzen A."/>
            <person name="Clum A."/>
            <person name="Drula E."/>
            <person name="Henrissat B."/>
            <person name="Kohler A."/>
            <person name="Grigoriev I.V."/>
            <person name="Martin F.M."/>
            <person name="Hacquard S."/>
        </authorList>
    </citation>
    <scope>NUCLEOTIDE SEQUENCE [LARGE SCALE GENOMIC DNA]</scope>
    <source>
        <strain evidence="2 3">MPI-CAGE-CH-0241</strain>
    </source>
</reference>
<dbReference type="EMBL" id="JAGPYM010000015">
    <property type="protein sequence ID" value="KAH6886956.1"/>
    <property type="molecule type" value="Genomic_DNA"/>
</dbReference>
<dbReference type="AlphaFoldDB" id="A0A9P8W155"/>
<comment type="caution">
    <text evidence="2">The sequence shown here is derived from an EMBL/GenBank/DDBJ whole genome shotgun (WGS) entry which is preliminary data.</text>
</comment>
<keyword evidence="3" id="KW-1185">Reference proteome</keyword>
<protein>
    <submittedName>
        <fullName evidence="2">Uncharacterized protein</fullName>
    </submittedName>
</protein>
<name>A0A9P8W155_9HYPO</name>
<dbReference type="Proteomes" id="UP000777438">
    <property type="component" value="Unassembled WGS sequence"/>
</dbReference>
<keyword evidence="1" id="KW-0732">Signal</keyword>
<accession>A0A9P8W155</accession>
<evidence type="ECO:0000313" key="2">
    <source>
        <dbReference type="EMBL" id="KAH6886956.1"/>
    </source>
</evidence>
<evidence type="ECO:0000256" key="1">
    <source>
        <dbReference type="SAM" id="SignalP"/>
    </source>
</evidence>
<evidence type="ECO:0000313" key="3">
    <source>
        <dbReference type="Proteomes" id="UP000777438"/>
    </source>
</evidence>
<feature type="chain" id="PRO_5040157146" evidence="1">
    <location>
        <begin position="22"/>
        <end position="144"/>
    </location>
</feature>
<proteinExistence type="predicted"/>